<dbReference type="Proteomes" id="UP000606653">
    <property type="component" value="Unassembled WGS sequence"/>
</dbReference>
<keyword evidence="2 5" id="KW-0378">Hydrolase</keyword>
<dbReference type="EMBL" id="BMLN01000008">
    <property type="protein sequence ID" value="GGO04032.1"/>
    <property type="molecule type" value="Genomic_DNA"/>
</dbReference>
<dbReference type="PROSITE" id="PS00503">
    <property type="entry name" value="PECTINESTERASE_2"/>
    <property type="match status" value="1"/>
</dbReference>
<evidence type="ECO:0000313" key="7">
    <source>
        <dbReference type="EMBL" id="GGO04032.1"/>
    </source>
</evidence>
<dbReference type="InterPro" id="IPR012334">
    <property type="entry name" value="Pectin_lyas_fold"/>
</dbReference>
<dbReference type="Pfam" id="PF01095">
    <property type="entry name" value="Pectinesterase"/>
    <property type="match status" value="2"/>
</dbReference>
<evidence type="ECO:0000256" key="4">
    <source>
        <dbReference type="PROSITE-ProRule" id="PRU10040"/>
    </source>
</evidence>
<dbReference type="PANTHER" id="PTHR31321:SF57">
    <property type="entry name" value="PECTINESTERASE 53-RELATED"/>
    <property type="match status" value="1"/>
</dbReference>
<feature type="domain" description="Pectinesterase catalytic" evidence="6">
    <location>
        <begin position="4"/>
        <end position="139"/>
    </location>
</feature>
<sequence>MAVWVGREPYCDYATIREAVEEVERRSPQLPETIYILSGTYREQIVIYRSKLSIIGIGRVEIVMNRYAREKGGDGEEIGTFATPTLFLGGSDLLVENLTVMNTAGQGESVGQAVALTAYCDRAVFRSCTFSGHQDTLFTGPLPPSPKQRAAFGGVEVREHHEQYRQLYLNCRIEGTVDYIFGGASAYFEHCELHSMVRTGEQQTGYVTAASTPEEQPFGYVFRSCVLTAAPGVPPASVYLGRPWRGYAKTVFADCRMGSHIHPAGWHNWDNPANERTADYREYYGEGHQISAVRAPWTICRPYPNTDWSKESLFAGNHFWNKSAEGERSVRI</sequence>
<feature type="active site" evidence="4">
    <location>
        <position position="178"/>
    </location>
</feature>
<gene>
    <name evidence="7" type="ORF">GCM10010969_28910</name>
</gene>
<comment type="catalytic activity">
    <reaction evidence="5">
        <text>[(1-&gt;4)-alpha-D-galacturonosyl methyl ester](n) + n H2O = [(1-&gt;4)-alpha-D-galacturonosyl](n) + n methanol + n H(+)</text>
        <dbReference type="Rhea" id="RHEA:22380"/>
        <dbReference type="Rhea" id="RHEA-COMP:14570"/>
        <dbReference type="Rhea" id="RHEA-COMP:14573"/>
        <dbReference type="ChEBI" id="CHEBI:15377"/>
        <dbReference type="ChEBI" id="CHEBI:15378"/>
        <dbReference type="ChEBI" id="CHEBI:17790"/>
        <dbReference type="ChEBI" id="CHEBI:140522"/>
        <dbReference type="ChEBI" id="CHEBI:140523"/>
        <dbReference type="EC" id="3.1.1.11"/>
    </reaction>
</comment>
<dbReference type="InterPro" id="IPR033131">
    <property type="entry name" value="Pectinesterase_Asp_AS"/>
</dbReference>
<reference evidence="8" key="1">
    <citation type="journal article" date="2019" name="Int. J. Syst. Evol. Microbiol.">
        <title>The Global Catalogue of Microorganisms (GCM) 10K type strain sequencing project: providing services to taxonomists for standard genome sequencing and annotation.</title>
        <authorList>
            <consortium name="The Broad Institute Genomics Platform"/>
            <consortium name="The Broad Institute Genome Sequencing Center for Infectious Disease"/>
            <person name="Wu L."/>
            <person name="Ma J."/>
        </authorList>
    </citation>
    <scope>NUCLEOTIDE SEQUENCE [LARGE SCALE GENOMIC DNA]</scope>
    <source>
        <strain evidence="8">CGMCC 1.6964</strain>
    </source>
</reference>
<feature type="domain" description="Pectinesterase catalytic" evidence="6">
    <location>
        <begin position="163"/>
        <end position="302"/>
    </location>
</feature>
<evidence type="ECO:0000256" key="2">
    <source>
        <dbReference type="ARBA" id="ARBA00022801"/>
    </source>
</evidence>
<keyword evidence="8" id="KW-1185">Reference proteome</keyword>
<dbReference type="Gene3D" id="2.160.20.10">
    <property type="entry name" value="Single-stranded right-handed beta-helix, Pectin lyase-like"/>
    <property type="match status" value="1"/>
</dbReference>
<evidence type="ECO:0000313" key="8">
    <source>
        <dbReference type="Proteomes" id="UP000606653"/>
    </source>
</evidence>
<dbReference type="RefSeq" id="WP_018976469.1">
    <property type="nucleotide sequence ID" value="NZ_BMLN01000008.1"/>
</dbReference>
<dbReference type="InterPro" id="IPR000070">
    <property type="entry name" value="Pectinesterase_cat"/>
</dbReference>
<evidence type="ECO:0000256" key="1">
    <source>
        <dbReference type="ARBA" id="ARBA00008891"/>
    </source>
</evidence>
<name>A0ABQ2L577_9BACL</name>
<evidence type="ECO:0000256" key="3">
    <source>
        <dbReference type="ARBA" id="ARBA00023085"/>
    </source>
</evidence>
<dbReference type="InterPro" id="IPR011050">
    <property type="entry name" value="Pectin_lyase_fold/virulence"/>
</dbReference>
<proteinExistence type="inferred from homology"/>
<accession>A0ABQ2L577</accession>
<comment type="similarity">
    <text evidence="1">Belongs to the pectinesterase family.</text>
</comment>
<evidence type="ECO:0000259" key="6">
    <source>
        <dbReference type="Pfam" id="PF01095"/>
    </source>
</evidence>
<keyword evidence="3 5" id="KW-0063">Aspartyl esterase</keyword>
<dbReference type="EC" id="3.1.1.11" evidence="5"/>
<protein>
    <recommendedName>
        <fullName evidence="5">Pectinesterase</fullName>
        <ecNumber evidence="5">3.1.1.11</ecNumber>
    </recommendedName>
</protein>
<dbReference type="SUPFAM" id="SSF51126">
    <property type="entry name" value="Pectin lyase-like"/>
    <property type="match status" value="1"/>
</dbReference>
<dbReference type="PANTHER" id="PTHR31321">
    <property type="entry name" value="ACYL-COA THIOESTER HYDROLASE YBHC-RELATED"/>
    <property type="match status" value="1"/>
</dbReference>
<evidence type="ECO:0000256" key="5">
    <source>
        <dbReference type="RuleBase" id="RU000589"/>
    </source>
</evidence>
<organism evidence="7 8">
    <name type="scientific">Saccharibacillus kuerlensis</name>
    <dbReference type="NCBI Taxonomy" id="459527"/>
    <lineage>
        <taxon>Bacteria</taxon>
        <taxon>Bacillati</taxon>
        <taxon>Bacillota</taxon>
        <taxon>Bacilli</taxon>
        <taxon>Bacillales</taxon>
        <taxon>Paenibacillaceae</taxon>
        <taxon>Saccharibacillus</taxon>
    </lineage>
</organism>
<comment type="caution">
    <text evidence="7">The sequence shown here is derived from an EMBL/GenBank/DDBJ whole genome shotgun (WGS) entry which is preliminary data.</text>
</comment>
<comment type="pathway">
    <text evidence="5">Glycan metabolism; pectin degradation; 2-dehydro-3-deoxy-D-gluconate from pectin: step 1/5.</text>
</comment>